<accession>A0A5S5C7A4</accession>
<evidence type="ECO:0000313" key="1">
    <source>
        <dbReference type="EMBL" id="TYP75059.1"/>
    </source>
</evidence>
<organism evidence="1 2">
    <name type="scientific">Aquimarina intermedia</name>
    <dbReference type="NCBI Taxonomy" id="350814"/>
    <lineage>
        <taxon>Bacteria</taxon>
        <taxon>Pseudomonadati</taxon>
        <taxon>Bacteroidota</taxon>
        <taxon>Flavobacteriia</taxon>
        <taxon>Flavobacteriales</taxon>
        <taxon>Flavobacteriaceae</taxon>
        <taxon>Aquimarina</taxon>
    </lineage>
</organism>
<dbReference type="Proteomes" id="UP000324376">
    <property type="component" value="Unassembled WGS sequence"/>
</dbReference>
<proteinExistence type="predicted"/>
<comment type="caution">
    <text evidence="1">The sequence shown here is derived from an EMBL/GenBank/DDBJ whole genome shotgun (WGS) entry which is preliminary data.</text>
</comment>
<dbReference type="EMBL" id="VNHU01000003">
    <property type="protein sequence ID" value="TYP75059.1"/>
    <property type="molecule type" value="Genomic_DNA"/>
</dbReference>
<reference evidence="1 2" key="1">
    <citation type="submission" date="2019-07" db="EMBL/GenBank/DDBJ databases">
        <title>Genomic Encyclopedia of Archaeal and Bacterial Type Strains, Phase II (KMG-II): from individual species to whole genera.</title>
        <authorList>
            <person name="Goeker M."/>
        </authorList>
    </citation>
    <scope>NUCLEOTIDE SEQUENCE [LARGE SCALE GENOMIC DNA]</scope>
    <source>
        <strain evidence="1 2">DSM 17527</strain>
    </source>
</reference>
<keyword evidence="2" id="KW-1185">Reference proteome</keyword>
<name>A0A5S5C7A4_9FLAO</name>
<evidence type="ECO:0000313" key="2">
    <source>
        <dbReference type="Proteomes" id="UP000324376"/>
    </source>
</evidence>
<sequence>MFYIANVDTDNCESGRLAVPIVIHNTGERFSNGELCTLEFQDGVSPNGDIQNDSFALFIEEVYNIPIAFPDFDLKIYNRYGSLVFDGNRNTEEFRGESNVSIRLGDDLPSGTYFYIFNPNFDNNLPIQGSFYLSR</sequence>
<dbReference type="AlphaFoldDB" id="A0A5S5C7A4"/>
<protein>
    <submittedName>
        <fullName evidence="1">Gliding motility-associated-like protein</fullName>
    </submittedName>
</protein>
<dbReference type="RefSeq" id="WP_170251769.1">
    <property type="nucleotide sequence ID" value="NZ_VNHU01000003.1"/>
</dbReference>
<gene>
    <name evidence="1" type="ORF">BD809_103121</name>
</gene>
<dbReference type="Pfam" id="PF13585">
    <property type="entry name" value="CHU_C"/>
    <property type="match status" value="1"/>
</dbReference>